<evidence type="ECO:0000313" key="4">
    <source>
        <dbReference type="EMBL" id="KAL3857876.1"/>
    </source>
</evidence>
<evidence type="ECO:0000256" key="2">
    <source>
        <dbReference type="SAM" id="MobiDB-lite"/>
    </source>
</evidence>
<protein>
    <recommendedName>
        <fullName evidence="3">CCHC-type domain-containing protein</fullName>
    </recommendedName>
</protein>
<dbReference type="InterPro" id="IPR036875">
    <property type="entry name" value="Znf_CCHC_sf"/>
</dbReference>
<dbReference type="Gene3D" id="4.10.60.10">
    <property type="entry name" value="Zinc finger, CCHC-type"/>
    <property type="match status" value="1"/>
</dbReference>
<feature type="region of interest" description="Disordered" evidence="2">
    <location>
        <begin position="1"/>
        <end position="95"/>
    </location>
</feature>
<evidence type="ECO:0000259" key="3">
    <source>
        <dbReference type="PROSITE" id="PS50158"/>
    </source>
</evidence>
<keyword evidence="1" id="KW-0862">Zinc</keyword>
<evidence type="ECO:0000313" key="5">
    <source>
        <dbReference type="Proteomes" id="UP001634394"/>
    </source>
</evidence>
<keyword evidence="1" id="KW-0479">Metal-binding</keyword>
<accession>A0ABD3V9K8</accession>
<organism evidence="4 5">
    <name type="scientific">Sinanodonta woodiana</name>
    <name type="common">Chinese pond mussel</name>
    <name type="synonym">Anodonta woodiana</name>
    <dbReference type="NCBI Taxonomy" id="1069815"/>
    <lineage>
        <taxon>Eukaryota</taxon>
        <taxon>Metazoa</taxon>
        <taxon>Spiralia</taxon>
        <taxon>Lophotrochozoa</taxon>
        <taxon>Mollusca</taxon>
        <taxon>Bivalvia</taxon>
        <taxon>Autobranchia</taxon>
        <taxon>Heteroconchia</taxon>
        <taxon>Palaeoheterodonta</taxon>
        <taxon>Unionida</taxon>
        <taxon>Unionoidea</taxon>
        <taxon>Unionidae</taxon>
        <taxon>Unioninae</taxon>
        <taxon>Sinanodonta</taxon>
    </lineage>
</organism>
<dbReference type="GO" id="GO:0008270">
    <property type="term" value="F:zinc ion binding"/>
    <property type="evidence" value="ECO:0007669"/>
    <property type="project" value="UniProtKB-KW"/>
</dbReference>
<dbReference type="PROSITE" id="PS50158">
    <property type="entry name" value="ZF_CCHC"/>
    <property type="match status" value="1"/>
</dbReference>
<dbReference type="EMBL" id="JBJQND010000013">
    <property type="protein sequence ID" value="KAL3857876.1"/>
    <property type="molecule type" value="Genomic_DNA"/>
</dbReference>
<reference evidence="4 5" key="1">
    <citation type="submission" date="2024-11" db="EMBL/GenBank/DDBJ databases">
        <title>Chromosome-level genome assembly of the freshwater bivalve Anodonta woodiana.</title>
        <authorList>
            <person name="Chen X."/>
        </authorList>
    </citation>
    <scope>NUCLEOTIDE SEQUENCE [LARGE SCALE GENOMIC DNA]</scope>
    <source>
        <strain evidence="4">MN2024</strain>
        <tissue evidence="4">Gills</tissue>
    </source>
</reference>
<dbReference type="SUPFAM" id="SSF57756">
    <property type="entry name" value="Retrovirus zinc finger-like domains"/>
    <property type="match status" value="1"/>
</dbReference>
<dbReference type="SMART" id="SM00343">
    <property type="entry name" value="ZnF_C2HC"/>
    <property type="match status" value="1"/>
</dbReference>
<feature type="domain" description="CCHC-type" evidence="3">
    <location>
        <begin position="136"/>
        <end position="150"/>
    </location>
</feature>
<feature type="compositionally biased region" description="Polar residues" evidence="2">
    <location>
        <begin position="61"/>
        <end position="75"/>
    </location>
</feature>
<gene>
    <name evidence="4" type="ORF">ACJMK2_012505</name>
</gene>
<proteinExistence type="predicted"/>
<keyword evidence="5" id="KW-1185">Reference proteome</keyword>
<dbReference type="Proteomes" id="UP001634394">
    <property type="component" value="Unassembled WGS sequence"/>
</dbReference>
<dbReference type="AlphaFoldDB" id="A0ABD3V9K8"/>
<comment type="caution">
    <text evidence="4">The sequence shown here is derived from an EMBL/GenBank/DDBJ whole genome shotgun (WGS) entry which is preliminary data.</text>
</comment>
<evidence type="ECO:0000256" key="1">
    <source>
        <dbReference type="PROSITE-ProRule" id="PRU00047"/>
    </source>
</evidence>
<dbReference type="InterPro" id="IPR001878">
    <property type="entry name" value="Znf_CCHC"/>
</dbReference>
<dbReference type="Pfam" id="PF00098">
    <property type="entry name" value="zf-CCHC"/>
    <property type="match status" value="1"/>
</dbReference>
<sequence length="207" mass="23728">MQTRKRDKGNEFYSDKKIKKMARRAARNEIGSSENEETYLSRDESEMKERVYRVPIKIGSLKNQNIAQSSGNKGNQNKEVKSEKPNVETPNDNKDYQKLVEKIEKFELRQGLQRMDHNKKFTNQGKGTSYEQSSSCFTCGEQGHFARDCPLRINKTRVQTHVLETKNGTSKYPQRPAGGVRNQNIHAAGRCSSRHSSNACVFYNFAI</sequence>
<feature type="compositionally biased region" description="Basic and acidic residues" evidence="2">
    <location>
        <begin position="39"/>
        <end position="52"/>
    </location>
</feature>
<feature type="compositionally biased region" description="Basic and acidic residues" evidence="2">
    <location>
        <begin position="76"/>
        <end position="95"/>
    </location>
</feature>
<keyword evidence="1" id="KW-0863">Zinc-finger</keyword>
<name>A0ABD3V9K8_SINWO</name>